<feature type="repeat" description="PPR" evidence="2">
    <location>
        <begin position="426"/>
        <end position="460"/>
    </location>
</feature>
<name>A0A815K5D4_ADIRI</name>
<feature type="domain" description="DYW" evidence="3">
    <location>
        <begin position="741"/>
        <end position="833"/>
    </location>
</feature>
<evidence type="ECO:0000256" key="2">
    <source>
        <dbReference type="PROSITE-ProRule" id="PRU00708"/>
    </source>
</evidence>
<dbReference type="GO" id="GO:0009451">
    <property type="term" value="P:RNA modification"/>
    <property type="evidence" value="ECO:0007669"/>
    <property type="project" value="InterPro"/>
</dbReference>
<dbReference type="InterPro" id="IPR046960">
    <property type="entry name" value="PPR_At4g14850-like_plant"/>
</dbReference>
<gene>
    <name evidence="4" type="ORF">EDS130_LOCUS35463</name>
</gene>
<organism evidence="4 5">
    <name type="scientific">Adineta ricciae</name>
    <name type="common">Rotifer</name>
    <dbReference type="NCBI Taxonomy" id="249248"/>
    <lineage>
        <taxon>Eukaryota</taxon>
        <taxon>Metazoa</taxon>
        <taxon>Spiralia</taxon>
        <taxon>Gnathifera</taxon>
        <taxon>Rotifera</taxon>
        <taxon>Eurotatoria</taxon>
        <taxon>Bdelloidea</taxon>
        <taxon>Adinetida</taxon>
        <taxon>Adinetidae</taxon>
        <taxon>Adineta</taxon>
    </lineage>
</organism>
<comment type="caution">
    <text evidence="4">The sequence shown here is derived from an EMBL/GenBank/DDBJ whole genome shotgun (WGS) entry which is preliminary data.</text>
</comment>
<feature type="repeat" description="PPR" evidence="2">
    <location>
        <begin position="195"/>
        <end position="229"/>
    </location>
</feature>
<dbReference type="GO" id="GO:0048731">
    <property type="term" value="P:system development"/>
    <property type="evidence" value="ECO:0007669"/>
    <property type="project" value="UniProtKB-ARBA"/>
</dbReference>
<dbReference type="Proteomes" id="UP000663852">
    <property type="component" value="Unassembled WGS sequence"/>
</dbReference>
<dbReference type="GO" id="GO:0003723">
    <property type="term" value="F:RNA binding"/>
    <property type="evidence" value="ECO:0007669"/>
    <property type="project" value="InterPro"/>
</dbReference>
<dbReference type="EMBL" id="CAJNOJ010000311">
    <property type="protein sequence ID" value="CAF1390904.1"/>
    <property type="molecule type" value="Genomic_DNA"/>
</dbReference>
<dbReference type="InterPro" id="IPR046849">
    <property type="entry name" value="E2_motif"/>
</dbReference>
<dbReference type="InterPro" id="IPR032867">
    <property type="entry name" value="DYW_dom"/>
</dbReference>
<accession>A0A815K5D4</accession>
<reference evidence="4" key="1">
    <citation type="submission" date="2021-02" db="EMBL/GenBank/DDBJ databases">
        <authorList>
            <person name="Nowell W R."/>
        </authorList>
    </citation>
    <scope>NUCLEOTIDE SEQUENCE</scope>
</reference>
<dbReference type="PANTHER" id="PTHR47926">
    <property type="entry name" value="PENTATRICOPEPTIDE REPEAT-CONTAINING PROTEIN"/>
    <property type="match status" value="1"/>
</dbReference>
<dbReference type="OrthoDB" id="185373at2759"/>
<proteinExistence type="predicted"/>
<dbReference type="PROSITE" id="PS51375">
    <property type="entry name" value="PPR"/>
    <property type="match status" value="3"/>
</dbReference>
<dbReference type="AlphaFoldDB" id="A0A815K5D4"/>
<evidence type="ECO:0000313" key="5">
    <source>
        <dbReference type="Proteomes" id="UP000663852"/>
    </source>
</evidence>
<dbReference type="GO" id="GO:0008270">
    <property type="term" value="F:zinc ion binding"/>
    <property type="evidence" value="ECO:0007669"/>
    <property type="project" value="InterPro"/>
</dbReference>
<dbReference type="FunFam" id="1.25.40.10:FF:000158">
    <property type="entry name" value="pentatricopeptide repeat-containing protein At2g33680"/>
    <property type="match status" value="1"/>
</dbReference>
<dbReference type="Pfam" id="PF01535">
    <property type="entry name" value="PPR"/>
    <property type="match status" value="6"/>
</dbReference>
<sequence>MFCSKCSLTVRCVFLPLNEISTFITTRYSSTTLNARMKKLIDSKQFRHALDIFDKQSHAADDFALNMALKACSNLPDYRRGLEIVRQLSPKSLNNPFIQTSLIHFYMKSGDLKSAIGLFNSIQVKMNPLYKTLFKGLISMKKSKEVLNLYEQNKMKLDEGVFVMVSKACSETCDDRAMRIGKQLIDDLPEDLKGSEKVMNSTILMLMKFGNVDEAEKLFRQMKHKTIYTYGAMMKGYNDNKMFEKTLDLFETLPFVANEAIYTMILSSCSQVRDDRARRIGKQLIYNLPEDLKDSENVMNSTIFMLMNFGNVVEAEQLFRQMKHKTIYTYGAMMKGYNHNQMFEKALDLFHQMDLAPNENILTIIFNTCTRLSNDRALLIGKELLRKMNKSYYNNNIVITSAIHMLMIFDLVNDAERLFRQVKTKSALTYHAMINGYSQLDELDKCFQLFDQMKSDRIVPNEVVFLSMIGVCGKIGIRSICQPIVDQIPSHLKASKNIYTILISMWGKSSSIEKSNEIFESVSDPDVVAYSSMINAYGLNGMGVEAVELYRRIPLGMRDEVSHVCTLNACSHAGLLNECRRIFDQVSHKTSKIVTTMVDCLSRLAMFDEAESIIEDYEKTNPPSCAMYTALLSGARNVRDSNLSNRIYKKMQQLFPDEKNTLIAGSVLLSNIYSSIGDHHRAGDIRTNRIKQFGYNVKVGLSWTSVNNQLVRFKAHDHSHPQSKEIYEELQRLSCELREHGHTFDSSWITRPVKEDETVESVLCGHSEKLAIAFNFIQQPPPSIIQISKNLRICGDCHAATKLITKLRRCEIIIRDANRIHHFSNGKCSCQDHF</sequence>
<dbReference type="Pfam" id="PF14432">
    <property type="entry name" value="DYW_deaminase"/>
    <property type="match status" value="1"/>
</dbReference>
<protein>
    <recommendedName>
        <fullName evidence="3">DYW domain-containing protein</fullName>
    </recommendedName>
</protein>
<dbReference type="PANTHER" id="PTHR47926:SF382">
    <property type="entry name" value="PENTACOTRIPEPTIDE-REPEAT REGION OF PRORP DOMAIN-CONTAINING PROTEIN"/>
    <property type="match status" value="1"/>
</dbReference>
<evidence type="ECO:0000256" key="1">
    <source>
        <dbReference type="ARBA" id="ARBA00022737"/>
    </source>
</evidence>
<dbReference type="InterPro" id="IPR002885">
    <property type="entry name" value="PPR_rpt"/>
</dbReference>
<dbReference type="InterPro" id="IPR011990">
    <property type="entry name" value="TPR-like_helical_dom_sf"/>
</dbReference>
<evidence type="ECO:0000259" key="3">
    <source>
        <dbReference type="Pfam" id="PF14432"/>
    </source>
</evidence>
<dbReference type="Pfam" id="PF13041">
    <property type="entry name" value="PPR_2"/>
    <property type="match status" value="1"/>
</dbReference>
<dbReference type="Gene3D" id="1.25.40.10">
    <property type="entry name" value="Tetratricopeptide repeat domain"/>
    <property type="match status" value="4"/>
</dbReference>
<keyword evidence="1" id="KW-0677">Repeat</keyword>
<dbReference type="NCBIfam" id="TIGR00756">
    <property type="entry name" value="PPR"/>
    <property type="match status" value="3"/>
</dbReference>
<evidence type="ECO:0000313" key="4">
    <source>
        <dbReference type="EMBL" id="CAF1390904.1"/>
    </source>
</evidence>
<feature type="repeat" description="PPR" evidence="2">
    <location>
        <begin position="326"/>
        <end position="356"/>
    </location>
</feature>
<dbReference type="Pfam" id="PF20430">
    <property type="entry name" value="Eplus_motif"/>
    <property type="match status" value="1"/>
</dbReference>